<dbReference type="GO" id="GO:0001682">
    <property type="term" value="P:tRNA 5'-leader removal"/>
    <property type="evidence" value="ECO:0007669"/>
    <property type="project" value="TreeGrafter"/>
</dbReference>
<dbReference type="SUPFAM" id="SSF82704">
    <property type="entry name" value="AlbA-like"/>
    <property type="match status" value="1"/>
</dbReference>
<comment type="subcellular location">
    <subcellularLocation>
        <location evidence="1">Nucleus</location>
    </subcellularLocation>
</comment>
<dbReference type="GO" id="GO:0071949">
    <property type="term" value="F:FAD binding"/>
    <property type="evidence" value="ECO:0007669"/>
    <property type="project" value="InterPro"/>
</dbReference>
<dbReference type="Gene3D" id="3.30.465.10">
    <property type="match status" value="1"/>
</dbReference>
<dbReference type="InterPro" id="IPR016166">
    <property type="entry name" value="FAD-bd_PCMH"/>
</dbReference>
<dbReference type="InterPro" id="IPR016169">
    <property type="entry name" value="FAD-bd_PCMH_sub2"/>
</dbReference>
<proteinExistence type="inferred from homology"/>
<dbReference type="Gene3D" id="3.30.43.10">
    <property type="entry name" value="Uridine Diphospho-n-acetylenolpyruvylglucosamine Reductase, domain 2"/>
    <property type="match status" value="1"/>
</dbReference>
<dbReference type="InterPro" id="IPR036882">
    <property type="entry name" value="Alba-like_dom_sf"/>
</dbReference>
<sequence>MIFVPKDHPKLFPWQEFTCQFQGLTTLTHQAMENYTKGETREMEMEPLFEVDQTSVDMKVNAGSKIRNLMGYAMNKVKNPSVKRVVWNGSGKAITKTVTCAEIMKRKIKGLHQITKLRNRRIEEFWEPNVEGLERLKVNRDIPAISILLSKDPLDASTPGYQAPGSFEEFWKSELQQQKPVKRKHKKYYTKKDMDTDDREDGWQEFQELLDFEVFLLDCKLLNDDMKKKQKQQENLKSAVTEKKDMEELMKRLQERIGHSPDLEIEHFENWAGTYSADVISCSPISKEDIQKVIAAANEEGVKLRCAGTSHSWAPVFSDDHQILMRLGKVRSDYGHGAKIRLSNRSRNEVDVMVGVTAGELRDFQVKNKLQLPTNVILDTMSMVGVISAGCHGVGRNAMSVSDYVIKMRVFDASGELRTYTPDSQAMFRAVIASFGCFGVVYDITLKMEPEIVVKTETLYYNLGEVFCYADKLKSLVENNWSTHIFWFPYNSLSVGDYNPKNDELWVRLTNKAPPSVDPEDWDFYTWRDTKDYISQSSLSAISPLMGELQSMVPYFNWVAFQSLKYVLYPSGEIHQEHAHSVHFRKHIDTTPVDSVEFIFDYDDDFDRLLQIIHVVVKRVDHYEEKDEYPLLALEMRFMAYSDAYLGSGVLGNPATGGSGHVICIEIISSPGSKEWDRFSKDVGLEWMSLGGVPHLAKHWDHLPGIYEHIQEPKTTHELNEFHI</sequence>
<dbReference type="PANTHER" id="PTHR13516:SF4">
    <property type="entry name" value="FI09323P"/>
    <property type="match status" value="1"/>
</dbReference>
<dbReference type="InterPro" id="IPR016167">
    <property type="entry name" value="FAD-bd_PCMH_sub1"/>
</dbReference>
<dbReference type="GO" id="GO:0003723">
    <property type="term" value="F:RNA binding"/>
    <property type="evidence" value="ECO:0007669"/>
    <property type="project" value="TreeGrafter"/>
</dbReference>
<dbReference type="PROSITE" id="PS51387">
    <property type="entry name" value="FAD_PCMH"/>
    <property type="match status" value="1"/>
</dbReference>
<dbReference type="PANTHER" id="PTHR13516">
    <property type="entry name" value="RIBONUCLEASE P SUBUNIT P25"/>
    <property type="match status" value="1"/>
</dbReference>
<organism evidence="4">
    <name type="scientific">Magallana gigas</name>
    <name type="common">Pacific oyster</name>
    <name type="synonym">Crassostrea gigas</name>
    <dbReference type="NCBI Taxonomy" id="29159"/>
    <lineage>
        <taxon>Eukaryota</taxon>
        <taxon>Metazoa</taxon>
        <taxon>Spiralia</taxon>
        <taxon>Lophotrochozoa</taxon>
        <taxon>Mollusca</taxon>
        <taxon>Bivalvia</taxon>
        <taxon>Autobranchia</taxon>
        <taxon>Pteriomorphia</taxon>
        <taxon>Ostreida</taxon>
        <taxon>Ostreoidea</taxon>
        <taxon>Ostreidae</taxon>
        <taxon>Magallana</taxon>
    </lineage>
</organism>
<dbReference type="InParanoid" id="K1RZJ5"/>
<accession>K1RZJ5</accession>
<dbReference type="Pfam" id="PF01918">
    <property type="entry name" value="Alba"/>
    <property type="match status" value="1"/>
</dbReference>
<reference evidence="4" key="1">
    <citation type="journal article" date="2012" name="Nature">
        <title>The oyster genome reveals stress adaptation and complexity of shell formation.</title>
        <authorList>
            <person name="Zhang G."/>
            <person name="Fang X."/>
            <person name="Guo X."/>
            <person name="Li L."/>
            <person name="Luo R."/>
            <person name="Xu F."/>
            <person name="Yang P."/>
            <person name="Zhang L."/>
            <person name="Wang X."/>
            <person name="Qi H."/>
            <person name="Xiong Z."/>
            <person name="Que H."/>
            <person name="Xie Y."/>
            <person name="Holland P.W."/>
            <person name="Paps J."/>
            <person name="Zhu Y."/>
            <person name="Wu F."/>
            <person name="Chen Y."/>
            <person name="Wang J."/>
            <person name="Peng C."/>
            <person name="Meng J."/>
            <person name="Yang L."/>
            <person name="Liu J."/>
            <person name="Wen B."/>
            <person name="Zhang N."/>
            <person name="Huang Z."/>
            <person name="Zhu Q."/>
            <person name="Feng Y."/>
            <person name="Mount A."/>
            <person name="Hedgecock D."/>
            <person name="Xu Z."/>
            <person name="Liu Y."/>
            <person name="Domazet-Loso T."/>
            <person name="Du Y."/>
            <person name="Sun X."/>
            <person name="Zhang S."/>
            <person name="Liu B."/>
            <person name="Cheng P."/>
            <person name="Jiang X."/>
            <person name="Li J."/>
            <person name="Fan D."/>
            <person name="Wang W."/>
            <person name="Fu W."/>
            <person name="Wang T."/>
            <person name="Wang B."/>
            <person name="Zhang J."/>
            <person name="Peng Z."/>
            <person name="Li Y."/>
            <person name="Li N."/>
            <person name="Wang J."/>
            <person name="Chen M."/>
            <person name="He Y."/>
            <person name="Tan F."/>
            <person name="Song X."/>
            <person name="Zheng Q."/>
            <person name="Huang R."/>
            <person name="Yang H."/>
            <person name="Du X."/>
            <person name="Chen L."/>
            <person name="Yang M."/>
            <person name="Gaffney P.M."/>
            <person name="Wang S."/>
            <person name="Luo L."/>
            <person name="She Z."/>
            <person name="Ming Y."/>
            <person name="Huang W."/>
            <person name="Zhang S."/>
            <person name="Huang B."/>
            <person name="Zhang Y."/>
            <person name="Qu T."/>
            <person name="Ni P."/>
            <person name="Miao G."/>
            <person name="Wang J."/>
            <person name="Wang Q."/>
            <person name="Steinberg C.E."/>
            <person name="Wang H."/>
            <person name="Li N."/>
            <person name="Qian L."/>
            <person name="Zhang G."/>
            <person name="Li Y."/>
            <person name="Yang H."/>
            <person name="Liu X."/>
            <person name="Wang J."/>
            <person name="Yin Y."/>
            <person name="Wang J."/>
        </authorList>
    </citation>
    <scope>NUCLEOTIDE SEQUENCE [LARGE SCALE GENOMIC DNA]</scope>
    <source>
        <strain evidence="4">05x7-T-G4-1.051#20</strain>
    </source>
</reference>
<dbReference type="InterPro" id="IPR051958">
    <property type="entry name" value="Alba-like_NAB"/>
</dbReference>
<comment type="similarity">
    <text evidence="2">Belongs to the histone-like Alba family.</text>
</comment>
<dbReference type="Gene3D" id="3.30.110.20">
    <property type="entry name" value="Alba-like domain"/>
    <property type="match status" value="1"/>
</dbReference>
<dbReference type="SUPFAM" id="SSF56176">
    <property type="entry name" value="FAD-binding/transporter-associated domain-like"/>
    <property type="match status" value="1"/>
</dbReference>
<dbReference type="InterPro" id="IPR036318">
    <property type="entry name" value="FAD-bd_PCMH-like_sf"/>
</dbReference>
<keyword evidence="3" id="KW-0539">Nucleus</keyword>
<evidence type="ECO:0000313" key="4">
    <source>
        <dbReference type="EMBL" id="EKC40421.1"/>
    </source>
</evidence>
<dbReference type="HOGENOM" id="CLU_382293_0_0_1"/>
<evidence type="ECO:0000256" key="3">
    <source>
        <dbReference type="ARBA" id="ARBA00023242"/>
    </source>
</evidence>
<dbReference type="InterPro" id="IPR002775">
    <property type="entry name" value="DNA/RNA-bd_Alba-like"/>
</dbReference>
<dbReference type="GO" id="GO:0000172">
    <property type="term" value="C:ribonuclease MRP complex"/>
    <property type="evidence" value="ECO:0007669"/>
    <property type="project" value="TreeGrafter"/>
</dbReference>
<protein>
    <submittedName>
        <fullName evidence="4">Alba-like protein C9orf23-like protein</fullName>
    </submittedName>
</protein>
<gene>
    <name evidence="4" type="ORF">CGI_10016071</name>
</gene>
<name>K1RZJ5_MAGGI</name>
<dbReference type="Pfam" id="PF01565">
    <property type="entry name" value="FAD_binding_4"/>
    <property type="match status" value="1"/>
</dbReference>
<evidence type="ECO:0000256" key="1">
    <source>
        <dbReference type="ARBA" id="ARBA00004123"/>
    </source>
</evidence>
<dbReference type="EMBL" id="JH818440">
    <property type="protein sequence ID" value="EKC40421.1"/>
    <property type="molecule type" value="Genomic_DNA"/>
</dbReference>
<dbReference type="AlphaFoldDB" id="K1RZJ5"/>
<evidence type="ECO:0000256" key="2">
    <source>
        <dbReference type="ARBA" id="ARBA00008018"/>
    </source>
</evidence>
<dbReference type="InterPro" id="IPR006094">
    <property type="entry name" value="Oxid_FAD_bind_N"/>
</dbReference>
<dbReference type="GO" id="GO:0005634">
    <property type="term" value="C:nucleus"/>
    <property type="evidence" value="ECO:0007669"/>
    <property type="project" value="UniProtKB-SubCell"/>
</dbReference>